<dbReference type="STRING" id="4955.A0A1G4MJR7"/>
<name>A0A1G4MJR7_LACFM</name>
<protein>
    <submittedName>
        <fullName evidence="1">LAFE_0H06458g1_1</fullName>
    </submittedName>
</protein>
<sequence length="326" mass="36534">MVGSTEQSSISAHFFLFSFFSMLSFMKNFGSTDEMAINVTTVAVEKHMTIQGSPPGAVSDMADVNDDVLYRTKESTVDSELEFTLHKLLTQDCDTGGDHDPLGFAIEKAIAEMEFPELLGDTNLDASTPQIDTKMAKGQEHLTVERILAENSLQPANQSNRKRPFVASDDQELTRNKRISRAYDTLSPESLSPFSDSESQFKHKTITSSSKANTITSRISSHEVKETPLVVEPKQGVVSAMSLPPKLTNEYTMSQVAEMKKRIINTHKLMLNFNFLKDGYSRSCTELKRALVRLKQSEYHRAQLLIENEKLKKLALNLSQKLDESE</sequence>
<reference evidence="1 2" key="1">
    <citation type="submission" date="2016-03" db="EMBL/GenBank/DDBJ databases">
        <authorList>
            <person name="Devillers H."/>
        </authorList>
    </citation>
    <scope>NUCLEOTIDE SEQUENCE [LARGE SCALE GENOMIC DNA]</scope>
    <source>
        <strain evidence="1">CBS 6772</strain>
    </source>
</reference>
<organism evidence="1 2">
    <name type="scientific">Lachancea fermentati</name>
    <name type="common">Zygosaccharomyces fermentati</name>
    <dbReference type="NCBI Taxonomy" id="4955"/>
    <lineage>
        <taxon>Eukaryota</taxon>
        <taxon>Fungi</taxon>
        <taxon>Dikarya</taxon>
        <taxon>Ascomycota</taxon>
        <taxon>Saccharomycotina</taxon>
        <taxon>Saccharomycetes</taxon>
        <taxon>Saccharomycetales</taxon>
        <taxon>Saccharomycetaceae</taxon>
        <taxon>Lachancea</taxon>
    </lineage>
</organism>
<dbReference type="EMBL" id="LT598491">
    <property type="protein sequence ID" value="SCW04124.1"/>
    <property type="molecule type" value="Genomic_DNA"/>
</dbReference>
<dbReference type="OMA" id="DEMAINV"/>
<keyword evidence="2" id="KW-1185">Reference proteome</keyword>
<evidence type="ECO:0000313" key="1">
    <source>
        <dbReference type="EMBL" id="SCW04124.1"/>
    </source>
</evidence>
<dbReference type="Proteomes" id="UP000190831">
    <property type="component" value="Chromosome H"/>
</dbReference>
<dbReference type="OrthoDB" id="4070577at2759"/>
<gene>
    <name evidence="1" type="ORF">LAFE_0H06458G</name>
</gene>
<evidence type="ECO:0000313" key="2">
    <source>
        <dbReference type="Proteomes" id="UP000190831"/>
    </source>
</evidence>
<proteinExistence type="predicted"/>
<dbReference type="AlphaFoldDB" id="A0A1G4MJR7"/>
<accession>A0A1G4MJR7</accession>